<name>A0A0E9U387_ANGAN</name>
<sequence>MYPAEVVFPGAVERPWWKHSSSQGSLPHCSRSAQDQFTISSRSALVV</sequence>
<dbReference type="EMBL" id="GBXM01048213">
    <property type="protein sequence ID" value="JAH60364.1"/>
    <property type="molecule type" value="Transcribed_RNA"/>
</dbReference>
<protein>
    <submittedName>
        <fullName evidence="1">Uncharacterized protein</fullName>
    </submittedName>
</protein>
<dbReference type="AlphaFoldDB" id="A0A0E9U387"/>
<proteinExistence type="predicted"/>
<evidence type="ECO:0000313" key="1">
    <source>
        <dbReference type="EMBL" id="JAH60364.1"/>
    </source>
</evidence>
<reference evidence="1" key="2">
    <citation type="journal article" date="2015" name="Fish Shellfish Immunol.">
        <title>Early steps in the European eel (Anguilla anguilla)-Vibrio vulnificus interaction in the gills: Role of the RtxA13 toxin.</title>
        <authorList>
            <person name="Callol A."/>
            <person name="Pajuelo D."/>
            <person name="Ebbesson L."/>
            <person name="Teles M."/>
            <person name="MacKenzie S."/>
            <person name="Amaro C."/>
        </authorList>
    </citation>
    <scope>NUCLEOTIDE SEQUENCE</scope>
</reference>
<organism evidence="1">
    <name type="scientific">Anguilla anguilla</name>
    <name type="common">European freshwater eel</name>
    <name type="synonym">Muraena anguilla</name>
    <dbReference type="NCBI Taxonomy" id="7936"/>
    <lineage>
        <taxon>Eukaryota</taxon>
        <taxon>Metazoa</taxon>
        <taxon>Chordata</taxon>
        <taxon>Craniata</taxon>
        <taxon>Vertebrata</taxon>
        <taxon>Euteleostomi</taxon>
        <taxon>Actinopterygii</taxon>
        <taxon>Neopterygii</taxon>
        <taxon>Teleostei</taxon>
        <taxon>Anguilliformes</taxon>
        <taxon>Anguillidae</taxon>
        <taxon>Anguilla</taxon>
    </lineage>
</organism>
<reference evidence="1" key="1">
    <citation type="submission" date="2014-11" db="EMBL/GenBank/DDBJ databases">
        <authorList>
            <person name="Amaro Gonzalez C."/>
        </authorList>
    </citation>
    <scope>NUCLEOTIDE SEQUENCE</scope>
</reference>
<accession>A0A0E9U387</accession>